<feature type="compositionally biased region" description="Basic and acidic residues" evidence="1">
    <location>
        <begin position="63"/>
        <end position="81"/>
    </location>
</feature>
<dbReference type="EMBL" id="KZ819604">
    <property type="protein sequence ID" value="PWN33465.1"/>
    <property type="molecule type" value="Genomic_DNA"/>
</dbReference>
<feature type="region of interest" description="Disordered" evidence="1">
    <location>
        <begin position="43"/>
        <end position="121"/>
    </location>
</feature>
<keyword evidence="3" id="KW-1185">Reference proteome</keyword>
<sequence>MPLFKYEKQQNPTKHTIKTLLGTYSVGWTNGDDETEENIVDVEGQNKELKDEKNINQSSSEGETSKVKKEKEKEPFLKVDVKLGGANKVTEHPTKSNQTSEMIEKKEGEKAITKDNNEKRT</sequence>
<proteinExistence type="predicted"/>
<name>A0A316VDA5_9BASI</name>
<dbReference type="AlphaFoldDB" id="A0A316VDA5"/>
<evidence type="ECO:0000313" key="2">
    <source>
        <dbReference type="EMBL" id="PWN33465.1"/>
    </source>
</evidence>
<accession>A0A316VDA5</accession>
<feature type="compositionally biased region" description="Basic and acidic residues" evidence="1">
    <location>
        <begin position="44"/>
        <end position="54"/>
    </location>
</feature>
<organism evidence="2 3">
    <name type="scientific">Meira miltonrushii</name>
    <dbReference type="NCBI Taxonomy" id="1280837"/>
    <lineage>
        <taxon>Eukaryota</taxon>
        <taxon>Fungi</taxon>
        <taxon>Dikarya</taxon>
        <taxon>Basidiomycota</taxon>
        <taxon>Ustilaginomycotina</taxon>
        <taxon>Exobasidiomycetes</taxon>
        <taxon>Exobasidiales</taxon>
        <taxon>Brachybasidiaceae</taxon>
        <taxon>Meira</taxon>
    </lineage>
</organism>
<evidence type="ECO:0000256" key="1">
    <source>
        <dbReference type="SAM" id="MobiDB-lite"/>
    </source>
</evidence>
<dbReference type="InParanoid" id="A0A316VDA5"/>
<protein>
    <submittedName>
        <fullName evidence="2">Uncharacterized protein</fullName>
    </submittedName>
</protein>
<dbReference type="GeneID" id="37022245"/>
<feature type="compositionally biased region" description="Basic and acidic residues" evidence="1">
    <location>
        <begin position="102"/>
        <end position="121"/>
    </location>
</feature>
<dbReference type="RefSeq" id="XP_025353767.1">
    <property type="nucleotide sequence ID" value="XM_025500464.1"/>
</dbReference>
<reference evidence="2 3" key="1">
    <citation type="journal article" date="2018" name="Mol. Biol. Evol.">
        <title>Broad Genomic Sampling Reveals a Smut Pathogenic Ancestry of the Fungal Clade Ustilaginomycotina.</title>
        <authorList>
            <person name="Kijpornyongpan T."/>
            <person name="Mondo S.J."/>
            <person name="Barry K."/>
            <person name="Sandor L."/>
            <person name="Lee J."/>
            <person name="Lipzen A."/>
            <person name="Pangilinan J."/>
            <person name="LaButti K."/>
            <person name="Hainaut M."/>
            <person name="Henrissat B."/>
            <person name="Grigoriev I.V."/>
            <person name="Spatafora J.W."/>
            <person name="Aime M.C."/>
        </authorList>
    </citation>
    <scope>NUCLEOTIDE SEQUENCE [LARGE SCALE GENOMIC DNA]</scope>
    <source>
        <strain evidence="2 3">MCA 3882</strain>
    </source>
</reference>
<evidence type="ECO:0000313" key="3">
    <source>
        <dbReference type="Proteomes" id="UP000245771"/>
    </source>
</evidence>
<dbReference type="Proteomes" id="UP000245771">
    <property type="component" value="Unassembled WGS sequence"/>
</dbReference>
<gene>
    <name evidence="2" type="ORF">FA14DRAFT_173264</name>
</gene>